<reference evidence="12 13" key="1">
    <citation type="submission" date="2023-07" db="EMBL/GenBank/DDBJ databases">
        <title>Bacillus lucianemedeirus sp. nov, a new species isolated from an immunobiological production facility.</title>
        <authorList>
            <person name="Costa L.V."/>
            <person name="Miranda R.V.S.L."/>
            <person name="Brandao M.L.L."/>
            <person name="Reis C.M.F."/>
            <person name="Frazao A.M."/>
            <person name="Cruz F.V."/>
            <person name="Baio P.V.P."/>
            <person name="Veras J.F.C."/>
            <person name="Ramos J.N."/>
            <person name="Vieira V."/>
        </authorList>
    </citation>
    <scope>NUCLEOTIDE SEQUENCE [LARGE SCALE GENOMIC DNA]</scope>
    <source>
        <strain evidence="12 13">B190/17</strain>
    </source>
</reference>
<organism evidence="12 13">
    <name type="scientific">Bacillus lumedeiriae</name>
    <dbReference type="NCBI Taxonomy" id="3058829"/>
    <lineage>
        <taxon>Bacteria</taxon>
        <taxon>Bacillati</taxon>
        <taxon>Bacillota</taxon>
        <taxon>Bacilli</taxon>
        <taxon>Bacillales</taxon>
        <taxon>Bacillaceae</taxon>
        <taxon>Bacillus</taxon>
    </lineage>
</organism>
<comment type="function">
    <text evidence="10">Part of an ABC transporter complex. Responsible for energy coupling to the transport system.</text>
</comment>
<dbReference type="PANTHER" id="PTHR43553">
    <property type="entry name" value="HEAVY METAL TRANSPORTER"/>
    <property type="match status" value="1"/>
</dbReference>
<dbReference type="EMBL" id="JAUIYO010000001">
    <property type="protein sequence ID" value="MFK2824090.1"/>
    <property type="molecule type" value="Genomic_DNA"/>
</dbReference>
<evidence type="ECO:0000256" key="5">
    <source>
        <dbReference type="ARBA" id="ARBA00022741"/>
    </source>
</evidence>
<dbReference type="NCBIfam" id="TIGR01166">
    <property type="entry name" value="cbiO"/>
    <property type="match status" value="1"/>
</dbReference>
<gene>
    <name evidence="12" type="ORF">QYG89_00075</name>
</gene>
<evidence type="ECO:0000256" key="3">
    <source>
        <dbReference type="ARBA" id="ARBA00022448"/>
    </source>
</evidence>
<dbReference type="InterPro" id="IPR003593">
    <property type="entry name" value="AAA+_ATPase"/>
</dbReference>
<comment type="function">
    <text evidence="9">Probably part of an ABC transporter complex. Responsible for energy coupling to the transport system.</text>
</comment>
<evidence type="ECO:0000256" key="2">
    <source>
        <dbReference type="ARBA" id="ARBA00005417"/>
    </source>
</evidence>
<accession>A0ABW8I4D5</accession>
<dbReference type="InterPro" id="IPR050095">
    <property type="entry name" value="ECF_ABC_transporter_ATP-bd"/>
</dbReference>
<dbReference type="PANTHER" id="PTHR43553:SF24">
    <property type="entry name" value="ENERGY-COUPLING FACTOR TRANSPORTER ATP-BINDING PROTEIN ECFA1"/>
    <property type="match status" value="1"/>
</dbReference>
<dbReference type="Gene3D" id="3.40.50.300">
    <property type="entry name" value="P-loop containing nucleotide triphosphate hydrolases"/>
    <property type="match status" value="1"/>
</dbReference>
<evidence type="ECO:0000259" key="11">
    <source>
        <dbReference type="PROSITE" id="PS50893"/>
    </source>
</evidence>
<dbReference type="CDD" id="cd03225">
    <property type="entry name" value="ABC_cobalt_CbiO_domain1"/>
    <property type="match status" value="1"/>
</dbReference>
<keyword evidence="3 10" id="KW-0813">Transport</keyword>
<evidence type="ECO:0000256" key="6">
    <source>
        <dbReference type="ARBA" id="ARBA00022840"/>
    </source>
</evidence>
<comment type="subcellular location">
    <subcellularLocation>
        <location evidence="1 10">Cell membrane</location>
        <topology evidence="1 10">Peripheral membrane protein</topology>
    </subcellularLocation>
</comment>
<name>A0ABW8I4D5_9BACI</name>
<keyword evidence="13" id="KW-1185">Reference proteome</keyword>
<dbReference type="PROSITE" id="PS50893">
    <property type="entry name" value="ABC_TRANSPORTER_2"/>
    <property type="match status" value="1"/>
</dbReference>
<dbReference type="RefSeq" id="WP_404313596.1">
    <property type="nucleotide sequence ID" value="NZ_JAUIYO010000001.1"/>
</dbReference>
<comment type="caution">
    <text evidence="12">The sequence shown here is derived from an EMBL/GenBank/DDBJ whole genome shotgun (WGS) entry which is preliminary data.</text>
</comment>
<evidence type="ECO:0000313" key="13">
    <source>
        <dbReference type="Proteomes" id="UP001619911"/>
    </source>
</evidence>
<protein>
    <recommendedName>
        <fullName evidence="10">ABC transporter ATP-binding protein</fullName>
    </recommendedName>
</protein>
<evidence type="ECO:0000256" key="8">
    <source>
        <dbReference type="ARBA" id="ARBA00023136"/>
    </source>
</evidence>
<dbReference type="GO" id="GO:0005524">
    <property type="term" value="F:ATP binding"/>
    <property type="evidence" value="ECO:0007669"/>
    <property type="project" value="UniProtKB-KW"/>
</dbReference>
<evidence type="ECO:0000256" key="4">
    <source>
        <dbReference type="ARBA" id="ARBA00022475"/>
    </source>
</evidence>
<proteinExistence type="inferred from homology"/>
<evidence type="ECO:0000256" key="1">
    <source>
        <dbReference type="ARBA" id="ARBA00004202"/>
    </source>
</evidence>
<dbReference type="InterPro" id="IPR003439">
    <property type="entry name" value="ABC_transporter-like_ATP-bd"/>
</dbReference>
<dbReference type="SMART" id="SM00382">
    <property type="entry name" value="AAA"/>
    <property type="match status" value="1"/>
</dbReference>
<keyword evidence="6 10" id="KW-0067">ATP-binding</keyword>
<dbReference type="Pfam" id="PF00005">
    <property type="entry name" value="ABC_tran"/>
    <property type="match status" value="1"/>
</dbReference>
<comment type="similarity">
    <text evidence="2 10">Belongs to the ABC transporter superfamily.</text>
</comment>
<evidence type="ECO:0000313" key="12">
    <source>
        <dbReference type="EMBL" id="MFK2824090.1"/>
    </source>
</evidence>
<dbReference type="InterPro" id="IPR015856">
    <property type="entry name" value="ABC_transpr_CbiO/EcfA_su"/>
</dbReference>
<sequence>MIELKSISYKYIDGTKALDNLSLTITPGRKIAVLGNNGAGKSTLFLHLNGLLKPAEGHILLNGARLTYKRKELQELRREVGLVFQHPDTQLFSPTVREDVMYGPVNLGWTSERAERAAREAMEAAGVLEFQHKPPHFLSIGQKKRAAIASVVVMKPKLLILDEPTAGLDPFYTKKMMQLLTELHDEKTTIMLSTHDVNFAYEWADEVLIMQQGGVRALGRAEDVFQQKELLAECNLEPPWVLEIFTALQGGEKEKNVAAPTSKKELLEWIKNNK</sequence>
<dbReference type="SUPFAM" id="SSF52540">
    <property type="entry name" value="P-loop containing nucleoside triphosphate hydrolases"/>
    <property type="match status" value="1"/>
</dbReference>
<keyword evidence="4 10" id="KW-1003">Cell membrane</keyword>
<evidence type="ECO:0000256" key="9">
    <source>
        <dbReference type="ARBA" id="ARBA00025157"/>
    </source>
</evidence>
<evidence type="ECO:0000256" key="10">
    <source>
        <dbReference type="RuleBase" id="RU364103"/>
    </source>
</evidence>
<feature type="domain" description="ABC transporter" evidence="11">
    <location>
        <begin position="2"/>
        <end position="237"/>
    </location>
</feature>
<dbReference type="InterPro" id="IPR005876">
    <property type="entry name" value="Co_trans_ATP-bd"/>
</dbReference>
<evidence type="ECO:0000256" key="7">
    <source>
        <dbReference type="ARBA" id="ARBA00022967"/>
    </source>
</evidence>
<dbReference type="InterPro" id="IPR027417">
    <property type="entry name" value="P-loop_NTPase"/>
</dbReference>
<keyword evidence="8 10" id="KW-0472">Membrane</keyword>
<dbReference type="Proteomes" id="UP001619911">
    <property type="component" value="Unassembled WGS sequence"/>
</dbReference>
<keyword evidence="7" id="KW-1278">Translocase</keyword>
<keyword evidence="5 10" id="KW-0547">Nucleotide-binding</keyword>